<evidence type="ECO:0000256" key="2">
    <source>
        <dbReference type="ARBA" id="ARBA00022801"/>
    </source>
</evidence>
<dbReference type="InterPro" id="IPR000757">
    <property type="entry name" value="Beta-glucanase-like"/>
</dbReference>
<reference evidence="4 5" key="1">
    <citation type="submission" date="2017-04" db="EMBL/GenBank/DDBJ databases">
        <title>The whole genome sequencing and assembly of Halobacillus mangrovi strain.</title>
        <authorList>
            <person name="Lee S.-J."/>
            <person name="Park M.-K."/>
            <person name="Kim J.-Y."/>
            <person name="Lee Y.-J."/>
            <person name="Yi H."/>
            <person name="Bahn Y.-S."/>
            <person name="Kim J.F."/>
            <person name="Lee D.-W."/>
        </authorList>
    </citation>
    <scope>NUCLEOTIDE SEQUENCE [LARGE SCALE GENOMIC DNA]</scope>
    <source>
        <strain evidence="4 5">KTB 131</strain>
    </source>
</reference>
<comment type="similarity">
    <text evidence="1">Belongs to the glycosyl hydrolase 16 family.</text>
</comment>
<gene>
    <name evidence="4" type="ORF">HM131_13645</name>
</gene>
<protein>
    <submittedName>
        <fullName evidence="4">Beta-glucanase</fullName>
    </submittedName>
</protein>
<dbReference type="InterPro" id="IPR013320">
    <property type="entry name" value="ConA-like_dom_sf"/>
</dbReference>
<dbReference type="GO" id="GO:0004553">
    <property type="term" value="F:hydrolase activity, hydrolyzing O-glycosyl compounds"/>
    <property type="evidence" value="ECO:0007669"/>
    <property type="project" value="InterPro"/>
</dbReference>
<dbReference type="OrthoDB" id="9809583at2"/>
<organism evidence="4 5">
    <name type="scientific">Halobacillus mangrovi</name>
    <dbReference type="NCBI Taxonomy" id="402384"/>
    <lineage>
        <taxon>Bacteria</taxon>
        <taxon>Bacillati</taxon>
        <taxon>Bacillota</taxon>
        <taxon>Bacilli</taxon>
        <taxon>Bacillales</taxon>
        <taxon>Bacillaceae</taxon>
        <taxon>Halobacillus</taxon>
    </lineage>
</organism>
<sequence>MAVLIVLGSFSPVQAEKSSAKNGEAKEYKYESEWLDGLKEQKTHQAAMSYQEYATFLGNLFGVETAEVIQTIEEVMGQQVNLNKVIKQEEAKEISDRLLPSQLENEFNQHQDSDKPVKRLDVLSMAGSFVKGYYGKKGKYEGEKIKGNAWINHSNVTLSKSTINGDLVITSGKNIVLEEITVTGTVYIDHSIQNNVLTIDSDLNDVRVFDASKENSDWSLVWADEFISNQIDRTKWDYDIGNWIIDEDGEPVAPGWGNNELEYYTDSSENSFTEDGKLVIRAQKEEEPIEGEYGTYDYTSAKLKTKGLFSKKYGKFEAKMKLPEGQGYWPAFWMMPEDDVYGAWPVSGEIDIMEAAGGTPHKIGGTIHYGEEYPNNTYTSGDYHFPDGEDITGYHTYSVEWEPGEIRWYVDGKLYQTLNDWFSKGTNQADKYAYPAPFDQEFYMILNLAVGGWYGGNPDETTEFPGEMEVDYVRVYELTGRDYKEPVEPVVEDEELPEDAKQPLEDGNLIYDQSYQEPITIVDQPEDSLDPTFWNFLKLPQFEGKGTIEATEVDGERFAKTTIENPGNALWSLQQIQKIAILKGHTYEVTFDAKSNTNRNLMTKVSGGAERGYANYSGEKTFQLSDEVQSYNYTFTLNQDTDLAARLEFNMGSNGLAPVWIGNVRVEDVTDQQVEETSKSPLSDGNRIYNGTFDQGDMTRLNYWELHSQEGASAEVSVSPETREAEIEPLKEGEEADDILFKQTGIQLQEGQEYELTFHARAEDDRTVQVDLVSQDGSENFSSEVIDLTKEMKSHTVTFQMPDNTTDLESQLLFKLGGQSEVVYLDDVRLIQTSNQVELQPLKNGDFANGMEAWSPYIHYDAQANVSAINEMLKVDIENGGNETWSVLVEQPGLALSKNITYTLSFKAKSTNPRDIEVTMENAAYHRYLSEVVSLTDEMQTYEFEWDMTEDDTTSLKFLMGKFADSHEISIDDISLEVK</sequence>
<dbReference type="InterPro" id="IPR008979">
    <property type="entry name" value="Galactose-bd-like_sf"/>
</dbReference>
<dbReference type="GO" id="GO:0005975">
    <property type="term" value="P:carbohydrate metabolic process"/>
    <property type="evidence" value="ECO:0007669"/>
    <property type="project" value="InterPro"/>
</dbReference>
<dbReference type="Proteomes" id="UP000192527">
    <property type="component" value="Chromosome"/>
</dbReference>
<evidence type="ECO:0000259" key="3">
    <source>
        <dbReference type="PROSITE" id="PS51762"/>
    </source>
</evidence>
<dbReference type="CDD" id="cd08023">
    <property type="entry name" value="GH16_laminarinase_like"/>
    <property type="match status" value="1"/>
</dbReference>
<dbReference type="STRING" id="402384.HM131_13645"/>
<dbReference type="KEGG" id="hmn:HM131_13645"/>
<dbReference type="AlphaFoldDB" id="A0A1W5ZX05"/>
<dbReference type="InterPro" id="IPR050546">
    <property type="entry name" value="Glycosyl_Hydrlase_16"/>
</dbReference>
<dbReference type="SUPFAM" id="SSF49899">
    <property type="entry name" value="Concanavalin A-like lectins/glucanases"/>
    <property type="match status" value="1"/>
</dbReference>
<dbReference type="Gene3D" id="2.60.120.200">
    <property type="match status" value="1"/>
</dbReference>
<dbReference type="PANTHER" id="PTHR10963:SF55">
    <property type="entry name" value="GLYCOSIDE HYDROLASE FAMILY 16 PROTEIN"/>
    <property type="match status" value="1"/>
</dbReference>
<dbReference type="SUPFAM" id="SSF49785">
    <property type="entry name" value="Galactose-binding domain-like"/>
    <property type="match status" value="3"/>
</dbReference>
<keyword evidence="5" id="KW-1185">Reference proteome</keyword>
<name>A0A1W5ZX05_9BACI</name>
<dbReference type="Pfam" id="PF00722">
    <property type="entry name" value="Glyco_hydro_16"/>
    <property type="match status" value="1"/>
</dbReference>
<dbReference type="Gene3D" id="2.60.120.260">
    <property type="entry name" value="Galactose-binding domain-like"/>
    <property type="match status" value="3"/>
</dbReference>
<dbReference type="PROSITE" id="PS51762">
    <property type="entry name" value="GH16_2"/>
    <property type="match status" value="1"/>
</dbReference>
<dbReference type="EMBL" id="CP020772">
    <property type="protein sequence ID" value="ARI77828.1"/>
    <property type="molecule type" value="Genomic_DNA"/>
</dbReference>
<evidence type="ECO:0000256" key="1">
    <source>
        <dbReference type="ARBA" id="ARBA00006865"/>
    </source>
</evidence>
<feature type="domain" description="GH16" evidence="3">
    <location>
        <begin position="220"/>
        <end position="481"/>
    </location>
</feature>
<keyword evidence="2" id="KW-0378">Hydrolase</keyword>
<evidence type="ECO:0000313" key="4">
    <source>
        <dbReference type="EMBL" id="ARI77828.1"/>
    </source>
</evidence>
<dbReference type="PANTHER" id="PTHR10963">
    <property type="entry name" value="GLYCOSYL HYDROLASE-RELATED"/>
    <property type="match status" value="1"/>
</dbReference>
<proteinExistence type="inferred from homology"/>
<dbReference type="Pfam" id="PF02018">
    <property type="entry name" value="CBM_4_9"/>
    <property type="match status" value="3"/>
</dbReference>
<dbReference type="InterPro" id="IPR003305">
    <property type="entry name" value="CenC_carb-bd"/>
</dbReference>
<accession>A0A1W5ZX05</accession>
<evidence type="ECO:0000313" key="5">
    <source>
        <dbReference type="Proteomes" id="UP000192527"/>
    </source>
</evidence>